<accession>A0A7S3FWS7</accession>
<gene>
    <name evidence="2" type="ORF">SRAS04492_LOCUS6902</name>
</gene>
<sequence>MKMKKKQASEDEEEDEEGGLDSKGNPTGSKGVYKASKLNPIMYEDKGTKKAAQRLIREDKFSRNKLSRSSYMQMLRDEVDDKPEEVVGGAGLQRKSAYMKEMENLEKVENMYFTRMNMSKAQKKYKREQEDISKNMELLDHFDDLRDIDKVLSGARHSQPFSSEGPSSKSKFASSKKQFLKKRDQKRSSKGSK</sequence>
<feature type="region of interest" description="Disordered" evidence="1">
    <location>
        <begin position="1"/>
        <end position="50"/>
    </location>
</feature>
<feature type="compositionally biased region" description="Acidic residues" evidence="1">
    <location>
        <begin position="10"/>
        <end position="19"/>
    </location>
</feature>
<feature type="compositionally biased region" description="Basic residues" evidence="1">
    <location>
        <begin position="178"/>
        <end position="193"/>
    </location>
</feature>
<feature type="region of interest" description="Disordered" evidence="1">
    <location>
        <begin position="156"/>
        <end position="193"/>
    </location>
</feature>
<evidence type="ECO:0000256" key="1">
    <source>
        <dbReference type="SAM" id="MobiDB-lite"/>
    </source>
</evidence>
<dbReference type="AlphaFoldDB" id="A0A7S3FWS7"/>
<protein>
    <submittedName>
        <fullName evidence="2">Uncharacterized protein</fullName>
    </submittedName>
</protein>
<name>A0A7S3FWS7_9SPIT</name>
<reference evidence="2" key="1">
    <citation type="submission" date="2021-01" db="EMBL/GenBank/DDBJ databases">
        <authorList>
            <person name="Corre E."/>
            <person name="Pelletier E."/>
            <person name="Niang G."/>
            <person name="Scheremetjew M."/>
            <person name="Finn R."/>
            <person name="Kale V."/>
            <person name="Holt S."/>
            <person name="Cochrane G."/>
            <person name="Meng A."/>
            <person name="Brown T."/>
            <person name="Cohen L."/>
        </authorList>
    </citation>
    <scope>NUCLEOTIDE SEQUENCE</scope>
    <source>
        <strain evidence="2">Ras09</strain>
    </source>
</reference>
<dbReference type="EMBL" id="HBIA01013639">
    <property type="protein sequence ID" value="CAE0235095.1"/>
    <property type="molecule type" value="Transcribed_RNA"/>
</dbReference>
<evidence type="ECO:0000313" key="2">
    <source>
        <dbReference type="EMBL" id="CAE0235095.1"/>
    </source>
</evidence>
<proteinExistence type="predicted"/>
<organism evidence="2">
    <name type="scientific">Strombidium rassoulzadegani</name>
    <dbReference type="NCBI Taxonomy" id="1082188"/>
    <lineage>
        <taxon>Eukaryota</taxon>
        <taxon>Sar</taxon>
        <taxon>Alveolata</taxon>
        <taxon>Ciliophora</taxon>
        <taxon>Intramacronucleata</taxon>
        <taxon>Spirotrichea</taxon>
        <taxon>Oligotrichia</taxon>
        <taxon>Strombidiidae</taxon>
        <taxon>Strombidium</taxon>
    </lineage>
</organism>
<feature type="compositionally biased region" description="Low complexity" evidence="1">
    <location>
        <begin position="158"/>
        <end position="177"/>
    </location>
</feature>